<proteinExistence type="predicted"/>
<keyword evidence="2" id="KW-1185">Reference proteome</keyword>
<dbReference type="RefSeq" id="WP_186943474.1">
    <property type="nucleotide sequence ID" value="NZ_JACOGA010000019.1"/>
</dbReference>
<sequence length="312" mass="36271">MQLKNALICVAVLLSGCQTVQNQSIPLHKNFLDNADQLEIKRPTWRLRDSVYQQHLPGYEIHSTETAWAKTDRTQLWFSESGGLLEGFEIKDKFLRLLFLDLLDLRRQTRHRYLFHSEQDFAFALTPNNADKVQVRCRRVAIEDHLDIVRFSGNQRSSTTELRQRLNSYLACELQQNDKQWRLTVNATDLESASTPKIELQEQIQGQIQRQVSDQIQEQMPTTANETRFELIKQSSYLVNGEWRTMTFGPQQFSGLQIQYKNQTVAATSLDGATPKIWLNKDLPTTQKSLLLAINYSLMMYDWLDSGWRKGQ</sequence>
<dbReference type="EMBL" id="JACOGA010000019">
    <property type="protein sequence ID" value="MBC3875512.1"/>
    <property type="molecule type" value="Genomic_DNA"/>
</dbReference>
<reference evidence="1 2" key="1">
    <citation type="submission" date="2020-08" db="EMBL/GenBank/DDBJ databases">
        <title>Novel species isolated from subtropical streams in China.</title>
        <authorList>
            <person name="Lu H."/>
        </authorList>
    </citation>
    <scope>NUCLEOTIDE SEQUENCE [LARGE SCALE GENOMIC DNA]</scope>
    <source>
        <strain evidence="1 2">LX15W</strain>
    </source>
</reference>
<dbReference type="PROSITE" id="PS51257">
    <property type="entry name" value="PROKAR_LIPOPROTEIN"/>
    <property type="match status" value="1"/>
</dbReference>
<organism evidence="1 2">
    <name type="scientific">Undibacterium flavidum</name>
    <dbReference type="NCBI Taxonomy" id="2762297"/>
    <lineage>
        <taxon>Bacteria</taxon>
        <taxon>Pseudomonadati</taxon>
        <taxon>Pseudomonadota</taxon>
        <taxon>Betaproteobacteria</taxon>
        <taxon>Burkholderiales</taxon>
        <taxon>Oxalobacteraceae</taxon>
        <taxon>Undibacterium</taxon>
    </lineage>
</organism>
<dbReference type="Proteomes" id="UP000624279">
    <property type="component" value="Unassembled WGS sequence"/>
</dbReference>
<gene>
    <name evidence="1" type="ORF">H8K55_18120</name>
</gene>
<protein>
    <submittedName>
        <fullName evidence="1">Uncharacterized protein</fullName>
    </submittedName>
</protein>
<evidence type="ECO:0000313" key="2">
    <source>
        <dbReference type="Proteomes" id="UP000624279"/>
    </source>
</evidence>
<comment type="caution">
    <text evidence="1">The sequence shown here is derived from an EMBL/GenBank/DDBJ whole genome shotgun (WGS) entry which is preliminary data.</text>
</comment>
<name>A0ABR6YG57_9BURK</name>
<accession>A0ABR6YG57</accession>
<evidence type="ECO:0000313" key="1">
    <source>
        <dbReference type="EMBL" id="MBC3875512.1"/>
    </source>
</evidence>